<protein>
    <submittedName>
        <fullName evidence="1">Uncharacterized protein</fullName>
    </submittedName>
</protein>
<evidence type="ECO:0000313" key="1">
    <source>
        <dbReference type="EMBL" id="MQM02431.1"/>
    </source>
</evidence>
<accession>A0A843W9T7</accession>
<gene>
    <name evidence="1" type="ORF">Taro_035196</name>
</gene>
<evidence type="ECO:0000313" key="2">
    <source>
        <dbReference type="Proteomes" id="UP000652761"/>
    </source>
</evidence>
<proteinExistence type="predicted"/>
<keyword evidence="2" id="KW-1185">Reference proteome</keyword>
<organism evidence="1 2">
    <name type="scientific">Colocasia esculenta</name>
    <name type="common">Wild taro</name>
    <name type="synonym">Arum esculentum</name>
    <dbReference type="NCBI Taxonomy" id="4460"/>
    <lineage>
        <taxon>Eukaryota</taxon>
        <taxon>Viridiplantae</taxon>
        <taxon>Streptophyta</taxon>
        <taxon>Embryophyta</taxon>
        <taxon>Tracheophyta</taxon>
        <taxon>Spermatophyta</taxon>
        <taxon>Magnoliopsida</taxon>
        <taxon>Liliopsida</taxon>
        <taxon>Araceae</taxon>
        <taxon>Aroideae</taxon>
        <taxon>Colocasieae</taxon>
        <taxon>Colocasia</taxon>
    </lineage>
</organism>
<dbReference type="Proteomes" id="UP000652761">
    <property type="component" value="Unassembled WGS sequence"/>
</dbReference>
<feature type="non-terminal residue" evidence="1">
    <location>
        <position position="1"/>
    </location>
</feature>
<dbReference type="AlphaFoldDB" id="A0A843W9T7"/>
<comment type="caution">
    <text evidence="1">The sequence shown here is derived from an EMBL/GenBank/DDBJ whole genome shotgun (WGS) entry which is preliminary data.</text>
</comment>
<name>A0A843W9T7_COLES</name>
<reference evidence="1" key="1">
    <citation type="submission" date="2017-07" db="EMBL/GenBank/DDBJ databases">
        <title>Taro Niue Genome Assembly and Annotation.</title>
        <authorList>
            <person name="Atibalentja N."/>
            <person name="Keating K."/>
            <person name="Fields C.J."/>
        </authorList>
    </citation>
    <scope>NUCLEOTIDE SEQUENCE</scope>
    <source>
        <strain evidence="1">Niue_2</strain>
        <tissue evidence="1">Leaf</tissue>
    </source>
</reference>
<sequence length="136" mass="15329">MDSRAKGKTVVRTAASSRFQSSRSWSWTPRSFGVFPSAGQLVLLLTASLFVAPKPPREVRHGTVKLPNSSRVRVRRSRWGSCRCSRSQQWDSPFLQLYFTLGHFEISRSMGGDCENQVLGWDRGLGSLDRYSASLF</sequence>
<dbReference type="EMBL" id="NMUH01002853">
    <property type="protein sequence ID" value="MQM02431.1"/>
    <property type="molecule type" value="Genomic_DNA"/>
</dbReference>